<accession>A0A381RVR3</accession>
<dbReference type="AlphaFoldDB" id="A0A381RVR3"/>
<dbReference type="Gene3D" id="3.30.300.20">
    <property type="match status" value="2"/>
</dbReference>
<dbReference type="SUPFAM" id="SSF82784">
    <property type="entry name" value="OsmC-like"/>
    <property type="match status" value="2"/>
</dbReference>
<evidence type="ECO:0008006" key="2">
    <source>
        <dbReference type="Google" id="ProtNLM"/>
    </source>
</evidence>
<gene>
    <name evidence="1" type="ORF">METZ01_LOCUS48806</name>
</gene>
<dbReference type="EMBL" id="UINC01002369">
    <property type="protein sequence ID" value="SUZ95952.1"/>
    <property type="molecule type" value="Genomic_DNA"/>
</dbReference>
<organism evidence="1">
    <name type="scientific">marine metagenome</name>
    <dbReference type="NCBI Taxonomy" id="408172"/>
    <lineage>
        <taxon>unclassified sequences</taxon>
        <taxon>metagenomes</taxon>
        <taxon>ecological metagenomes</taxon>
    </lineage>
</organism>
<dbReference type="InterPro" id="IPR015946">
    <property type="entry name" value="KH_dom-like_a/b"/>
</dbReference>
<sequence>MVTQRHIQATKADPEDLLTRSKLPTFFAVNQPEMLPLALPTKGPGQHVRVWARSLSGMQKECIVASALGTVWRLASDEGPYLDGFDAAPCPLAFMTVGMVSSYMNSLLAVANARELKVHDLALVQNNRYTMEGSALQGTMTGDALPVGLEIQIGIDVEEDVVVDLVQTAVRISPVERLLRKRHPSQFSLTVDGREVPVGRVAMLDICPPPDPQQAFSKFALPVTTGVPISRLAAVTPVAGVAGGAHTSLQSEQRRTLHVRAVCRRRHDGVKEIEQQLHSPLGSTFQFLSDEVPEQGGLGAAPDAASYMAAGVAFCFMTQLGRYAAIVKGELPQYGVVQDTRYSCGNASSAEGTSGATGAVQTHVYLDTPEGAEFARECVDMGEQTCFLHALYRSPLEPVISISRV</sequence>
<protein>
    <recommendedName>
        <fullName evidence="2">OsmC family protein</fullName>
    </recommendedName>
</protein>
<name>A0A381RVR3_9ZZZZ</name>
<reference evidence="1" key="1">
    <citation type="submission" date="2018-05" db="EMBL/GenBank/DDBJ databases">
        <authorList>
            <person name="Lanie J.A."/>
            <person name="Ng W.-L."/>
            <person name="Kazmierczak K.M."/>
            <person name="Andrzejewski T.M."/>
            <person name="Davidsen T.M."/>
            <person name="Wayne K.J."/>
            <person name="Tettelin H."/>
            <person name="Glass J.I."/>
            <person name="Rusch D."/>
            <person name="Podicherti R."/>
            <person name="Tsui H.-C.T."/>
            <person name="Winkler M.E."/>
        </authorList>
    </citation>
    <scope>NUCLEOTIDE SEQUENCE</scope>
</reference>
<evidence type="ECO:0000313" key="1">
    <source>
        <dbReference type="EMBL" id="SUZ95952.1"/>
    </source>
</evidence>
<dbReference type="InterPro" id="IPR036102">
    <property type="entry name" value="OsmC/Ohrsf"/>
</dbReference>
<proteinExistence type="predicted"/>